<accession>A0A699ZZF1</accession>
<evidence type="ECO:0000313" key="2">
    <source>
        <dbReference type="EMBL" id="GFH24174.1"/>
    </source>
</evidence>
<organism evidence="2 3">
    <name type="scientific">Haematococcus lacustris</name>
    <name type="common">Green alga</name>
    <name type="synonym">Haematococcus pluvialis</name>
    <dbReference type="NCBI Taxonomy" id="44745"/>
    <lineage>
        <taxon>Eukaryota</taxon>
        <taxon>Viridiplantae</taxon>
        <taxon>Chlorophyta</taxon>
        <taxon>core chlorophytes</taxon>
        <taxon>Chlorophyceae</taxon>
        <taxon>CS clade</taxon>
        <taxon>Chlamydomonadales</taxon>
        <taxon>Haematococcaceae</taxon>
        <taxon>Haematococcus</taxon>
    </lineage>
</organism>
<comment type="caution">
    <text evidence="2">The sequence shown here is derived from an EMBL/GenBank/DDBJ whole genome shotgun (WGS) entry which is preliminary data.</text>
</comment>
<name>A0A699ZZF1_HAELA</name>
<dbReference type="AlphaFoldDB" id="A0A699ZZF1"/>
<dbReference type="EMBL" id="BLLF01002464">
    <property type="protein sequence ID" value="GFH24174.1"/>
    <property type="molecule type" value="Genomic_DNA"/>
</dbReference>
<reference evidence="2 3" key="1">
    <citation type="submission" date="2020-02" db="EMBL/GenBank/DDBJ databases">
        <title>Draft genome sequence of Haematococcus lacustris strain NIES-144.</title>
        <authorList>
            <person name="Morimoto D."/>
            <person name="Nakagawa S."/>
            <person name="Yoshida T."/>
            <person name="Sawayama S."/>
        </authorList>
    </citation>
    <scope>NUCLEOTIDE SEQUENCE [LARGE SCALE GENOMIC DNA]</scope>
    <source>
        <strain evidence="2 3">NIES-144</strain>
    </source>
</reference>
<feature type="region of interest" description="Disordered" evidence="1">
    <location>
        <begin position="1"/>
        <end position="75"/>
    </location>
</feature>
<gene>
    <name evidence="2" type="ORF">HaLaN_21917</name>
</gene>
<feature type="compositionally biased region" description="Basic residues" evidence="1">
    <location>
        <begin position="15"/>
        <end position="25"/>
    </location>
</feature>
<evidence type="ECO:0000313" key="3">
    <source>
        <dbReference type="Proteomes" id="UP000485058"/>
    </source>
</evidence>
<proteinExistence type="predicted"/>
<keyword evidence="3" id="KW-1185">Reference proteome</keyword>
<feature type="compositionally biased region" description="Polar residues" evidence="1">
    <location>
        <begin position="49"/>
        <end position="59"/>
    </location>
</feature>
<dbReference type="Proteomes" id="UP000485058">
    <property type="component" value="Unassembled WGS sequence"/>
</dbReference>
<sequence>MADTSALASVPKMPVRAKQRKPVHQKKPEWQPGGWRQQSRQPARGTQCEAEQQSGQQVVRHTGRRAGGQLGLGHSALPSAALHGVQGAGRLPGLQPCRLPAGVPPGVRAHRRLRTRRQCTQPCQLQPTLPDQHPIALAAMAWHGRHH</sequence>
<evidence type="ECO:0000256" key="1">
    <source>
        <dbReference type="SAM" id="MobiDB-lite"/>
    </source>
</evidence>
<protein>
    <submittedName>
        <fullName evidence="2">Uncharacterized protein</fullName>
    </submittedName>
</protein>